<evidence type="ECO:0000313" key="6">
    <source>
        <dbReference type="Proteomes" id="UP000007799"/>
    </source>
</evidence>
<reference evidence="5" key="1">
    <citation type="submission" date="2009-08" db="EMBL/GenBank/DDBJ databases">
        <title>Annotation of Salpingoeca rosetta.</title>
        <authorList>
            <consortium name="The Broad Institute Genome Sequencing Platform"/>
            <person name="Russ C."/>
            <person name="Cuomo C."/>
            <person name="Burger G."/>
            <person name="Gray M.W."/>
            <person name="Holland P.W.H."/>
            <person name="King N."/>
            <person name="Lang F.B.F."/>
            <person name="Roger A.J."/>
            <person name="Ruiz-Trillo I."/>
            <person name="Young S.K."/>
            <person name="Zeng Q."/>
            <person name="Gargeya S."/>
            <person name="Alvarado L."/>
            <person name="Berlin A."/>
            <person name="Chapman S.B."/>
            <person name="Chen Z."/>
            <person name="Freedman E."/>
            <person name="Gellesch M."/>
            <person name="Goldberg J."/>
            <person name="Griggs A."/>
            <person name="Gujja S."/>
            <person name="Heilman E."/>
            <person name="Heiman D."/>
            <person name="Howarth C."/>
            <person name="Mehta T."/>
            <person name="Neiman D."/>
            <person name="Pearson M."/>
            <person name="Roberts A."/>
            <person name="Saif S."/>
            <person name="Shea T."/>
            <person name="Shenoy N."/>
            <person name="Sisk P."/>
            <person name="Stolte C."/>
            <person name="Sykes S."/>
            <person name="White J."/>
            <person name="Yandava C."/>
            <person name="Haas B."/>
            <person name="Nusbaum C."/>
            <person name="Birren B."/>
        </authorList>
    </citation>
    <scope>NUCLEOTIDE SEQUENCE [LARGE SCALE GENOMIC DNA]</scope>
    <source>
        <strain evidence="5">ATCC 50818</strain>
    </source>
</reference>
<dbReference type="SUPFAM" id="SSF47113">
    <property type="entry name" value="Histone-fold"/>
    <property type="match status" value="1"/>
</dbReference>
<dbReference type="PANTHER" id="PTHR46138:SF1">
    <property type="entry name" value="PROTEIN DR1"/>
    <property type="match status" value="1"/>
</dbReference>
<dbReference type="EMBL" id="GL832972">
    <property type="protein sequence ID" value="EGD75376.1"/>
    <property type="molecule type" value="Genomic_DNA"/>
</dbReference>
<gene>
    <name evidence="5" type="ORF">PTSG_06453</name>
</gene>
<dbReference type="KEGG" id="sre:PTSG_06453"/>
<dbReference type="OMA" id="RDAKFKK"/>
<comment type="subcellular location">
    <subcellularLocation>
        <location evidence="1">Nucleus</location>
    </subcellularLocation>
</comment>
<evidence type="ECO:0000256" key="1">
    <source>
        <dbReference type="ARBA" id="ARBA00004123"/>
    </source>
</evidence>
<dbReference type="GeneID" id="16072393"/>
<dbReference type="Gene3D" id="1.10.20.10">
    <property type="entry name" value="Histone, subunit A"/>
    <property type="match status" value="1"/>
</dbReference>
<name>F2UFU8_SALR5</name>
<dbReference type="OrthoDB" id="601405at2759"/>
<evidence type="ECO:0000259" key="4">
    <source>
        <dbReference type="Pfam" id="PF00808"/>
    </source>
</evidence>
<dbReference type="Proteomes" id="UP000007799">
    <property type="component" value="Unassembled WGS sequence"/>
</dbReference>
<dbReference type="GO" id="GO:0046982">
    <property type="term" value="F:protein heterodimerization activity"/>
    <property type="evidence" value="ECO:0007669"/>
    <property type="project" value="InterPro"/>
</dbReference>
<evidence type="ECO:0000313" key="5">
    <source>
        <dbReference type="EMBL" id="EGD75376.1"/>
    </source>
</evidence>
<dbReference type="InParanoid" id="F2UFU8"/>
<sequence length="159" mass="17346">MSDDLALPKAALDKLIKQHLGSVRASSDLKTAISACCTEMIHMLASQSNGIAEGKKRKIINPEDVIQALKELELEQYIPAAEASMAQVKEAAKVQRQRRANATAQKKAMGTEEMRREQEKMLAEARQAVQASFGNSAPAEKEEEQQAADDFSLDTGLFG</sequence>
<protein>
    <recommendedName>
        <fullName evidence="4">Transcription factor CBF/NF-Y/archaeal histone domain-containing protein</fullName>
    </recommendedName>
</protein>
<feature type="domain" description="Transcription factor CBF/NF-Y/archaeal histone" evidence="4">
    <location>
        <begin position="7"/>
        <end position="69"/>
    </location>
</feature>
<keyword evidence="2" id="KW-0539">Nucleus</keyword>
<organism evidence="6">
    <name type="scientific">Salpingoeca rosetta (strain ATCC 50818 / BSB-021)</name>
    <dbReference type="NCBI Taxonomy" id="946362"/>
    <lineage>
        <taxon>Eukaryota</taxon>
        <taxon>Choanoflagellata</taxon>
        <taxon>Craspedida</taxon>
        <taxon>Salpingoecidae</taxon>
        <taxon>Salpingoeca</taxon>
    </lineage>
</organism>
<feature type="region of interest" description="Disordered" evidence="3">
    <location>
        <begin position="97"/>
        <end position="159"/>
    </location>
</feature>
<proteinExistence type="predicted"/>
<dbReference type="InterPro" id="IPR003958">
    <property type="entry name" value="CBFA_NFYB_domain"/>
</dbReference>
<dbReference type="GO" id="GO:0017025">
    <property type="term" value="F:TBP-class protein binding"/>
    <property type="evidence" value="ECO:0007669"/>
    <property type="project" value="TreeGrafter"/>
</dbReference>
<dbReference type="STRING" id="946362.F2UFU8"/>
<feature type="compositionally biased region" description="Basic and acidic residues" evidence="3">
    <location>
        <begin position="109"/>
        <end position="123"/>
    </location>
</feature>
<dbReference type="PANTHER" id="PTHR46138">
    <property type="entry name" value="PROTEIN DR1"/>
    <property type="match status" value="1"/>
</dbReference>
<dbReference type="eggNOG" id="KOG0871">
    <property type="taxonomic scope" value="Eukaryota"/>
</dbReference>
<dbReference type="RefSeq" id="XP_004991833.1">
    <property type="nucleotide sequence ID" value="XM_004991776.1"/>
</dbReference>
<dbReference type="GO" id="GO:0051123">
    <property type="term" value="P:RNA polymerase II preinitiation complex assembly"/>
    <property type="evidence" value="ECO:0007669"/>
    <property type="project" value="TreeGrafter"/>
</dbReference>
<dbReference type="GO" id="GO:0016251">
    <property type="term" value="F:RNA polymerase II general transcription initiation factor activity"/>
    <property type="evidence" value="ECO:0007669"/>
    <property type="project" value="TreeGrafter"/>
</dbReference>
<dbReference type="Pfam" id="PF00808">
    <property type="entry name" value="CBFD_NFYB_HMF"/>
    <property type="match status" value="1"/>
</dbReference>
<dbReference type="AlphaFoldDB" id="F2UFU8"/>
<dbReference type="InterPro" id="IPR042225">
    <property type="entry name" value="Ncb2"/>
</dbReference>
<dbReference type="GO" id="GO:0017054">
    <property type="term" value="C:negative cofactor 2 complex"/>
    <property type="evidence" value="ECO:0007669"/>
    <property type="project" value="InterPro"/>
</dbReference>
<dbReference type="InterPro" id="IPR009072">
    <property type="entry name" value="Histone-fold"/>
</dbReference>
<evidence type="ECO:0000256" key="3">
    <source>
        <dbReference type="SAM" id="MobiDB-lite"/>
    </source>
</evidence>
<evidence type="ECO:0000256" key="2">
    <source>
        <dbReference type="ARBA" id="ARBA00023242"/>
    </source>
</evidence>
<dbReference type="GO" id="GO:0000122">
    <property type="term" value="P:negative regulation of transcription by RNA polymerase II"/>
    <property type="evidence" value="ECO:0007669"/>
    <property type="project" value="InterPro"/>
</dbReference>
<keyword evidence="6" id="KW-1185">Reference proteome</keyword>
<dbReference type="CDD" id="cd22905">
    <property type="entry name" value="HFD_Dr1"/>
    <property type="match status" value="1"/>
</dbReference>
<accession>F2UFU8</accession>
<dbReference type="FunCoup" id="F2UFU8">
    <property type="interactions" value="1221"/>
</dbReference>